<accession>A0ABD6QZF2</accession>
<sequence length="160" mass="19321">MRKSIESNEITLETKLIPEGFKFNQKAREFFVNYYNVSNFAFTKDVAVALQETERKGDFDMSVKDLIKFYEEGKKKKKNTRIDYPQERTYQWNNFLREFNKDSRIKGMKNKMNIASFLWKVVKTNQRPKEYRRELIDEFCQEIEHLSKSKLQPSPNEKTH</sequence>
<dbReference type="EMBL" id="MSTN01000024">
    <property type="protein sequence ID" value="OPD40907.1"/>
    <property type="molecule type" value="Genomic_DNA"/>
</dbReference>
<evidence type="ECO:0000313" key="2">
    <source>
        <dbReference type="Proteomes" id="UP000190187"/>
    </source>
</evidence>
<dbReference type="Proteomes" id="UP000190187">
    <property type="component" value="Unassembled WGS sequence"/>
</dbReference>
<name>A0ABD6QZF2_BACTU</name>
<protein>
    <submittedName>
        <fullName evidence="1">Uncharacterized protein</fullName>
    </submittedName>
</protein>
<dbReference type="AlphaFoldDB" id="A0ABD6QZF2"/>
<proteinExistence type="predicted"/>
<organism evidence="1 2">
    <name type="scientific">Bacillus thuringiensis</name>
    <dbReference type="NCBI Taxonomy" id="1428"/>
    <lineage>
        <taxon>Bacteria</taxon>
        <taxon>Bacillati</taxon>
        <taxon>Bacillota</taxon>
        <taxon>Bacilli</taxon>
        <taxon>Bacillales</taxon>
        <taxon>Bacillaceae</taxon>
        <taxon>Bacillus</taxon>
        <taxon>Bacillus cereus group</taxon>
    </lineage>
</organism>
<gene>
    <name evidence="1" type="ORF">BVF97_30970</name>
</gene>
<reference evidence="1 2" key="1">
    <citation type="submission" date="2017-01" db="EMBL/GenBank/DDBJ databases">
        <title>Draft Genome Sequence of Bacillus thuringiensis DNG9.</title>
        <authorList>
            <person name="Rosana A.R."/>
            <person name="Daas M.S."/>
            <person name="Acedo J.Z."/>
            <person name="Case R.J."/>
            <person name="Vederas J.C."/>
            <person name="Nateche F."/>
            <person name="Kebbouche-Gana S."/>
        </authorList>
    </citation>
    <scope>NUCLEOTIDE SEQUENCE [LARGE SCALE GENOMIC DNA]</scope>
    <source>
        <strain evidence="1 2">DNG9</strain>
    </source>
</reference>
<evidence type="ECO:0000313" key="1">
    <source>
        <dbReference type="EMBL" id="OPD40907.1"/>
    </source>
</evidence>
<comment type="caution">
    <text evidence="1">The sequence shown here is derived from an EMBL/GenBank/DDBJ whole genome shotgun (WGS) entry which is preliminary data.</text>
</comment>
<dbReference type="RefSeq" id="WP_078994955.1">
    <property type="nucleotide sequence ID" value="NZ_MSTN01000024.1"/>
</dbReference>